<dbReference type="InterPro" id="IPR003115">
    <property type="entry name" value="ParB_N"/>
</dbReference>
<dbReference type="NCBIfam" id="TIGR00180">
    <property type="entry name" value="parB_part"/>
    <property type="match status" value="1"/>
</dbReference>
<feature type="domain" description="ParB-like N-terminal" evidence="5">
    <location>
        <begin position="15"/>
        <end position="104"/>
    </location>
</feature>
<evidence type="ECO:0000313" key="6">
    <source>
        <dbReference type="EMBL" id="MBV3383553.1"/>
    </source>
</evidence>
<dbReference type="Gene3D" id="1.10.10.2830">
    <property type="match status" value="1"/>
</dbReference>
<name>A0AAW4MTD1_9FIRM</name>
<keyword evidence="4" id="KW-0238">DNA-binding</keyword>
<dbReference type="Pfam" id="PF17762">
    <property type="entry name" value="HTH_ParB"/>
    <property type="match status" value="1"/>
</dbReference>
<dbReference type="GO" id="GO:0003677">
    <property type="term" value="F:DNA binding"/>
    <property type="evidence" value="ECO:0007669"/>
    <property type="project" value="UniProtKB-KW"/>
</dbReference>
<dbReference type="CDD" id="cd16393">
    <property type="entry name" value="SPO0J_N"/>
    <property type="match status" value="1"/>
</dbReference>
<dbReference type="InterPro" id="IPR041468">
    <property type="entry name" value="HTH_ParB/Spo0J"/>
</dbReference>
<proteinExistence type="inferred from homology"/>
<evidence type="ECO:0000256" key="3">
    <source>
        <dbReference type="ARBA" id="ARBA00022829"/>
    </source>
</evidence>
<dbReference type="SUPFAM" id="SSF110849">
    <property type="entry name" value="ParB/Sulfiredoxin"/>
    <property type="match status" value="1"/>
</dbReference>
<dbReference type="AlphaFoldDB" id="A0AAW4MTD1"/>
<keyword evidence="9" id="KW-1185">Reference proteome</keyword>
<dbReference type="SUPFAM" id="SSF109709">
    <property type="entry name" value="KorB DNA-binding domain-like"/>
    <property type="match status" value="1"/>
</dbReference>
<protein>
    <submittedName>
        <fullName evidence="6">ParB/RepB/Spo0J family partition protein</fullName>
    </submittedName>
</protein>
<dbReference type="EMBL" id="JAHOEF010000089">
    <property type="protein sequence ID" value="MBV3383553.1"/>
    <property type="molecule type" value="Genomic_DNA"/>
</dbReference>
<dbReference type="Gene3D" id="3.90.1530.30">
    <property type="match status" value="1"/>
</dbReference>
<dbReference type="PANTHER" id="PTHR33375">
    <property type="entry name" value="CHROMOSOME-PARTITIONING PROTEIN PARB-RELATED"/>
    <property type="match status" value="1"/>
</dbReference>
<comment type="subcellular location">
    <subcellularLocation>
        <location evidence="1">Cytoplasm</location>
        <location evidence="1">Nucleoid</location>
    </subcellularLocation>
</comment>
<evidence type="ECO:0000256" key="1">
    <source>
        <dbReference type="ARBA" id="ARBA00004453"/>
    </source>
</evidence>
<dbReference type="InterPro" id="IPR050336">
    <property type="entry name" value="Chromosome_partition/occlusion"/>
</dbReference>
<dbReference type="FunFam" id="3.90.1530.30:FF:000001">
    <property type="entry name" value="Chromosome partitioning protein ParB"/>
    <property type="match status" value="1"/>
</dbReference>
<gene>
    <name evidence="6" type="ORF">KSV97_10100</name>
    <name evidence="7" type="ORF">KSW06_10025</name>
</gene>
<comment type="caution">
    <text evidence="6">The sequence shown here is derived from an EMBL/GenBank/DDBJ whole genome shotgun (WGS) entry which is preliminary data.</text>
</comment>
<dbReference type="InterPro" id="IPR036086">
    <property type="entry name" value="ParB/Sulfiredoxin_sf"/>
</dbReference>
<dbReference type="GO" id="GO:0007059">
    <property type="term" value="P:chromosome segregation"/>
    <property type="evidence" value="ECO:0007669"/>
    <property type="project" value="UniProtKB-KW"/>
</dbReference>
<dbReference type="SMART" id="SM00470">
    <property type="entry name" value="ParB"/>
    <property type="match status" value="1"/>
</dbReference>
<dbReference type="PANTHER" id="PTHR33375:SF1">
    <property type="entry name" value="CHROMOSOME-PARTITIONING PROTEIN PARB-RELATED"/>
    <property type="match status" value="1"/>
</dbReference>
<dbReference type="GO" id="GO:0005694">
    <property type="term" value="C:chromosome"/>
    <property type="evidence" value="ECO:0007669"/>
    <property type="project" value="TreeGrafter"/>
</dbReference>
<dbReference type="GO" id="GO:0045881">
    <property type="term" value="P:positive regulation of sporulation resulting in formation of a cellular spore"/>
    <property type="evidence" value="ECO:0007669"/>
    <property type="project" value="TreeGrafter"/>
</dbReference>
<organism evidence="6 8">
    <name type="scientific">Catenibacterium mitsuokai</name>
    <dbReference type="NCBI Taxonomy" id="100886"/>
    <lineage>
        <taxon>Bacteria</taxon>
        <taxon>Bacillati</taxon>
        <taxon>Bacillota</taxon>
        <taxon>Erysipelotrichia</taxon>
        <taxon>Erysipelotrichales</taxon>
        <taxon>Coprobacillaceae</taxon>
        <taxon>Catenibacterium</taxon>
    </lineage>
</organism>
<evidence type="ECO:0000256" key="2">
    <source>
        <dbReference type="ARBA" id="ARBA00006295"/>
    </source>
</evidence>
<comment type="similarity">
    <text evidence="2">Belongs to the ParB family.</text>
</comment>
<dbReference type="GO" id="GO:0009295">
    <property type="term" value="C:nucleoid"/>
    <property type="evidence" value="ECO:0007669"/>
    <property type="project" value="UniProtKB-SubCell"/>
</dbReference>
<accession>A0AAW4MTD1</accession>
<evidence type="ECO:0000259" key="5">
    <source>
        <dbReference type="SMART" id="SM00470"/>
    </source>
</evidence>
<evidence type="ECO:0000256" key="4">
    <source>
        <dbReference type="ARBA" id="ARBA00023125"/>
    </source>
</evidence>
<dbReference type="Proteomes" id="UP001196408">
    <property type="component" value="Unassembled WGS sequence"/>
</dbReference>
<sequence>MISAIESNSNEFTQEKVSIDLIRPNPYQPRKHFDQDKLNELAQSIKEHGILQPILLKKSIHGYDIVAGERRFRGANIAGLKEVPAIIVDFTDDQMMEIALLENIQREDLNAIEEAQAYKAMMDKMNLTQEELAGRIGKSRTHVTNTLRLLNINEKLQQYILEGILSMGHVRPLVGLDDETALKIANRAIKEKLSVRQVEDIVRGYKLAQKRKNAPKKEKNTTYTYAEDLLRKKFRTKVKVEEKTITLKYSDTEDLNRILEIMGVIEDI</sequence>
<dbReference type="Proteomes" id="UP001197492">
    <property type="component" value="Unassembled WGS sequence"/>
</dbReference>
<dbReference type="FunFam" id="1.10.10.2830:FF:000001">
    <property type="entry name" value="Chromosome partitioning protein ParB"/>
    <property type="match status" value="1"/>
</dbReference>
<keyword evidence="3" id="KW-0159">Chromosome partition</keyword>
<reference evidence="6 9" key="1">
    <citation type="submission" date="2021-06" db="EMBL/GenBank/DDBJ databases">
        <title>Collection of gut derived symbiotic bacterial strains cultured from healthy donors.</title>
        <authorList>
            <person name="Lin H."/>
            <person name="Littmann E."/>
            <person name="Pamer E.G."/>
        </authorList>
    </citation>
    <scope>NUCLEOTIDE SEQUENCE</scope>
    <source>
        <strain evidence="7 9">MSK.21.70</strain>
        <strain evidence="6">MSK.21.82</strain>
    </source>
</reference>
<dbReference type="InterPro" id="IPR004437">
    <property type="entry name" value="ParB/RepB/Spo0J"/>
</dbReference>
<evidence type="ECO:0000313" key="8">
    <source>
        <dbReference type="Proteomes" id="UP001196408"/>
    </source>
</evidence>
<evidence type="ECO:0000313" key="9">
    <source>
        <dbReference type="Proteomes" id="UP001197492"/>
    </source>
</evidence>
<evidence type="ECO:0000313" key="7">
    <source>
        <dbReference type="EMBL" id="MBV3393575.1"/>
    </source>
</evidence>
<dbReference type="EMBL" id="JAHOEL010000088">
    <property type="protein sequence ID" value="MBV3393575.1"/>
    <property type="molecule type" value="Genomic_DNA"/>
</dbReference>
<dbReference type="Pfam" id="PF02195">
    <property type="entry name" value="ParB_N"/>
    <property type="match status" value="1"/>
</dbReference>